<dbReference type="GeneID" id="25914523"/>
<proteinExistence type="predicted"/>
<dbReference type="AlphaFoldDB" id="A0A0L0F9N6"/>
<dbReference type="Proteomes" id="UP000054560">
    <property type="component" value="Unassembled WGS sequence"/>
</dbReference>
<accession>A0A0L0F9N6</accession>
<feature type="non-terminal residue" evidence="2">
    <location>
        <position position="1"/>
    </location>
</feature>
<keyword evidence="3" id="KW-1185">Reference proteome</keyword>
<gene>
    <name evidence="2" type="ORF">SARC_14019</name>
</gene>
<dbReference type="RefSeq" id="XP_014147327.1">
    <property type="nucleotide sequence ID" value="XM_014291852.1"/>
</dbReference>
<sequence length="76" mass="8602">NQTNRSGGGLGTCHSNRGKYRRRRHIKRQQRSYQRAWGCECDHRCTSLGVSQGVCGTFPYILITSRRDWGASEATA</sequence>
<evidence type="ECO:0000313" key="2">
    <source>
        <dbReference type="EMBL" id="KNC73425.1"/>
    </source>
</evidence>
<feature type="compositionally biased region" description="Gly residues" evidence="1">
    <location>
        <begin position="1"/>
        <end position="11"/>
    </location>
</feature>
<evidence type="ECO:0000313" key="3">
    <source>
        <dbReference type="Proteomes" id="UP000054560"/>
    </source>
</evidence>
<name>A0A0L0F9N6_9EUKA</name>
<feature type="region of interest" description="Disordered" evidence="1">
    <location>
        <begin position="1"/>
        <end position="27"/>
    </location>
</feature>
<dbReference type="EMBL" id="KQ245635">
    <property type="protein sequence ID" value="KNC73425.1"/>
    <property type="molecule type" value="Genomic_DNA"/>
</dbReference>
<protein>
    <submittedName>
        <fullName evidence="2">Uncharacterized protein</fullName>
    </submittedName>
</protein>
<evidence type="ECO:0000256" key="1">
    <source>
        <dbReference type="SAM" id="MobiDB-lite"/>
    </source>
</evidence>
<feature type="non-terminal residue" evidence="2">
    <location>
        <position position="76"/>
    </location>
</feature>
<reference evidence="2 3" key="1">
    <citation type="submission" date="2011-02" db="EMBL/GenBank/DDBJ databases">
        <title>The Genome Sequence of Sphaeroforma arctica JP610.</title>
        <authorList>
            <consortium name="The Broad Institute Genome Sequencing Platform"/>
            <person name="Russ C."/>
            <person name="Cuomo C."/>
            <person name="Young S.K."/>
            <person name="Zeng Q."/>
            <person name="Gargeya S."/>
            <person name="Alvarado L."/>
            <person name="Berlin A."/>
            <person name="Chapman S.B."/>
            <person name="Chen Z."/>
            <person name="Freedman E."/>
            <person name="Gellesch M."/>
            <person name="Goldberg J."/>
            <person name="Griggs A."/>
            <person name="Gujja S."/>
            <person name="Heilman E."/>
            <person name="Heiman D."/>
            <person name="Howarth C."/>
            <person name="Mehta T."/>
            <person name="Neiman D."/>
            <person name="Pearson M."/>
            <person name="Roberts A."/>
            <person name="Saif S."/>
            <person name="Shea T."/>
            <person name="Shenoy N."/>
            <person name="Sisk P."/>
            <person name="Stolte C."/>
            <person name="Sykes S."/>
            <person name="White J."/>
            <person name="Yandava C."/>
            <person name="Burger G."/>
            <person name="Gray M.W."/>
            <person name="Holland P.W.H."/>
            <person name="King N."/>
            <person name="Lang F.B.F."/>
            <person name="Roger A.J."/>
            <person name="Ruiz-Trillo I."/>
            <person name="Haas B."/>
            <person name="Nusbaum C."/>
            <person name="Birren B."/>
        </authorList>
    </citation>
    <scope>NUCLEOTIDE SEQUENCE [LARGE SCALE GENOMIC DNA]</scope>
    <source>
        <strain evidence="2 3">JP610</strain>
    </source>
</reference>
<feature type="compositionally biased region" description="Basic residues" evidence="1">
    <location>
        <begin position="16"/>
        <end position="27"/>
    </location>
</feature>
<organism evidence="2 3">
    <name type="scientific">Sphaeroforma arctica JP610</name>
    <dbReference type="NCBI Taxonomy" id="667725"/>
    <lineage>
        <taxon>Eukaryota</taxon>
        <taxon>Ichthyosporea</taxon>
        <taxon>Ichthyophonida</taxon>
        <taxon>Sphaeroforma</taxon>
    </lineage>
</organism>